<accession>A0A512PII9</accession>
<proteinExistence type="predicted"/>
<protein>
    <submittedName>
        <fullName evidence="2">Uncharacterized protein</fullName>
    </submittedName>
</protein>
<keyword evidence="3" id="KW-1185">Reference proteome</keyword>
<evidence type="ECO:0000313" key="3">
    <source>
        <dbReference type="Proteomes" id="UP000321798"/>
    </source>
</evidence>
<comment type="caution">
    <text evidence="2">The sequence shown here is derived from an EMBL/GenBank/DDBJ whole genome shotgun (WGS) entry which is preliminary data.</text>
</comment>
<reference evidence="2 3" key="1">
    <citation type="submission" date="2019-07" db="EMBL/GenBank/DDBJ databases">
        <title>Whole genome shotgun sequence of Cellulomonas soli NBRC 109434.</title>
        <authorList>
            <person name="Hosoyama A."/>
            <person name="Uohara A."/>
            <person name="Ohji S."/>
            <person name="Ichikawa N."/>
        </authorList>
    </citation>
    <scope>NUCLEOTIDE SEQUENCE [LARGE SCALE GENOMIC DNA]</scope>
    <source>
        <strain evidence="2 3">NBRC 109434</strain>
    </source>
</reference>
<name>A0A512PII9_9CELL</name>
<dbReference type="Proteomes" id="UP000321798">
    <property type="component" value="Unassembled WGS sequence"/>
</dbReference>
<evidence type="ECO:0000256" key="1">
    <source>
        <dbReference type="SAM" id="MobiDB-lite"/>
    </source>
</evidence>
<dbReference type="EMBL" id="BKAL01000021">
    <property type="protein sequence ID" value="GEP71020.1"/>
    <property type="molecule type" value="Genomic_DNA"/>
</dbReference>
<evidence type="ECO:0000313" key="2">
    <source>
        <dbReference type="EMBL" id="GEP71020.1"/>
    </source>
</evidence>
<feature type="region of interest" description="Disordered" evidence="1">
    <location>
        <begin position="43"/>
        <end position="91"/>
    </location>
</feature>
<feature type="compositionally biased region" description="Basic residues" evidence="1">
    <location>
        <begin position="67"/>
        <end position="80"/>
    </location>
</feature>
<gene>
    <name evidence="2" type="ORF">CSO01_37350</name>
</gene>
<dbReference type="AlphaFoldDB" id="A0A512PII9"/>
<organism evidence="2 3">
    <name type="scientific">Cellulomonas soli</name>
    <dbReference type="NCBI Taxonomy" id="931535"/>
    <lineage>
        <taxon>Bacteria</taxon>
        <taxon>Bacillati</taxon>
        <taxon>Actinomycetota</taxon>
        <taxon>Actinomycetes</taxon>
        <taxon>Micrococcales</taxon>
        <taxon>Cellulomonadaceae</taxon>
        <taxon>Cellulomonas</taxon>
    </lineage>
</organism>
<sequence length="160" mass="17659">MGRRDLMRRERAKLAVAEVRDAAASGPAAPLPAWLGTGATFASSEPTWARSAPARVASTPKPLPAPRRPRDRHKVSRRPAHPPFESAPLRELVRRRNEARAAVQALDTEIADEVERARASSVPWTDIARCLAITRQGARQRYGPGGTHARPVRTWSTDHR</sequence>
<feature type="region of interest" description="Disordered" evidence="1">
    <location>
        <begin position="139"/>
        <end position="160"/>
    </location>
</feature>